<organism evidence="1 2">
    <name type="scientific">Phytophthora oleae</name>
    <dbReference type="NCBI Taxonomy" id="2107226"/>
    <lineage>
        <taxon>Eukaryota</taxon>
        <taxon>Sar</taxon>
        <taxon>Stramenopiles</taxon>
        <taxon>Oomycota</taxon>
        <taxon>Peronosporomycetes</taxon>
        <taxon>Peronosporales</taxon>
        <taxon>Peronosporaceae</taxon>
        <taxon>Phytophthora</taxon>
    </lineage>
</organism>
<sequence>MLMPMLFLAKKENGKWVGEDEAEGVRESVVPQGFKQMNRGLLLKKPENFGGDFQPGEGQVHVLVAIPEGEVSHVGVANEGISNMLNFQARDEKRKRSVYSLSDLDLEKEQRIMKKMRLDVDYIDCEEQEDTYVPGYRWLDVAEDAETQWVNYMAYLEKHLKTTLEKEKLYLLDISDEREALTVVDPRLPFRMNGTADVLLVDNRSTTNREPLAGVCVAIEVKKEVEDRRKAKALGQLVSASLKAPLNCTPIQLLTDLNNHWYFYWFNEKNVLTHVSLQNSKNAMAFIAAAGADPGSSKPFSVPFIDRPLTKFKIDDFLDMPDDGVDEMMERWVLMADVLEPEFLNERRAVRTAVIAINPHVRAFV</sequence>
<evidence type="ECO:0000313" key="2">
    <source>
        <dbReference type="Proteomes" id="UP001632037"/>
    </source>
</evidence>
<name>A0ABD3EXT6_9STRA</name>
<evidence type="ECO:0008006" key="3">
    <source>
        <dbReference type="Google" id="ProtNLM"/>
    </source>
</evidence>
<keyword evidence="2" id="KW-1185">Reference proteome</keyword>
<dbReference type="Proteomes" id="UP001632037">
    <property type="component" value="Unassembled WGS sequence"/>
</dbReference>
<dbReference type="EMBL" id="JBIMZQ010000049">
    <property type="protein sequence ID" value="KAL3659106.1"/>
    <property type="molecule type" value="Genomic_DNA"/>
</dbReference>
<reference evidence="1 2" key="1">
    <citation type="submission" date="2024-09" db="EMBL/GenBank/DDBJ databases">
        <title>Genome sequencing and assembly of Phytophthora oleae, isolate VK10A, causative agent of rot of olive drupes.</title>
        <authorList>
            <person name="Conti Taguali S."/>
            <person name="Riolo M."/>
            <person name="La Spada F."/>
            <person name="Cacciola S.O."/>
            <person name="Dionisio G."/>
        </authorList>
    </citation>
    <scope>NUCLEOTIDE SEQUENCE [LARGE SCALE GENOMIC DNA]</scope>
    <source>
        <strain evidence="1 2">VK10A</strain>
    </source>
</reference>
<evidence type="ECO:0000313" key="1">
    <source>
        <dbReference type="EMBL" id="KAL3659106.1"/>
    </source>
</evidence>
<comment type="caution">
    <text evidence="1">The sequence shown here is derived from an EMBL/GenBank/DDBJ whole genome shotgun (WGS) entry which is preliminary data.</text>
</comment>
<accession>A0ABD3EXT6</accession>
<gene>
    <name evidence="1" type="ORF">V7S43_015990</name>
</gene>
<proteinExistence type="predicted"/>
<protein>
    <recommendedName>
        <fullName evidence="3">Crinkler (CRN) family protein</fullName>
    </recommendedName>
</protein>
<dbReference type="AlphaFoldDB" id="A0ABD3EXT6"/>